<dbReference type="InterPro" id="IPR012337">
    <property type="entry name" value="RNaseH-like_sf"/>
</dbReference>
<protein>
    <recommendedName>
        <fullName evidence="1">RNase H type-1 domain-containing protein</fullName>
    </recommendedName>
</protein>
<dbReference type="PANTHER" id="PTHR47723:SF19">
    <property type="entry name" value="POLYNUCLEOTIDYL TRANSFERASE, RIBONUCLEASE H-LIKE SUPERFAMILY PROTEIN"/>
    <property type="match status" value="1"/>
</dbReference>
<dbReference type="GO" id="GO:0003676">
    <property type="term" value="F:nucleic acid binding"/>
    <property type="evidence" value="ECO:0007669"/>
    <property type="project" value="InterPro"/>
</dbReference>
<evidence type="ECO:0000259" key="1">
    <source>
        <dbReference type="Pfam" id="PF13456"/>
    </source>
</evidence>
<reference evidence="2 3" key="1">
    <citation type="journal article" date="2021" name="bioRxiv">
        <title>The Gossypium anomalum genome as a resource for cotton improvement and evolutionary analysis of hybrid incompatibility.</title>
        <authorList>
            <person name="Grover C.E."/>
            <person name="Yuan D."/>
            <person name="Arick M.A."/>
            <person name="Miller E.R."/>
            <person name="Hu G."/>
            <person name="Peterson D.G."/>
            <person name="Wendel J.F."/>
            <person name="Udall J.A."/>
        </authorList>
    </citation>
    <scope>NUCLEOTIDE SEQUENCE [LARGE SCALE GENOMIC DNA]</scope>
    <source>
        <strain evidence="2">JFW-Udall</strain>
        <tissue evidence="2">Leaf</tissue>
    </source>
</reference>
<comment type="caution">
    <text evidence="2">The sequence shown here is derived from an EMBL/GenBank/DDBJ whole genome shotgun (WGS) entry which is preliminary data.</text>
</comment>
<dbReference type="InterPro" id="IPR036397">
    <property type="entry name" value="RNaseH_sf"/>
</dbReference>
<keyword evidence="3" id="KW-1185">Reference proteome</keyword>
<dbReference type="AlphaFoldDB" id="A0A8J6CQ65"/>
<dbReference type="OrthoDB" id="995593at2759"/>
<dbReference type="InterPro" id="IPR044730">
    <property type="entry name" value="RNase_H-like_dom_plant"/>
</dbReference>
<evidence type="ECO:0000313" key="2">
    <source>
        <dbReference type="EMBL" id="KAG8480579.1"/>
    </source>
</evidence>
<dbReference type="InterPro" id="IPR002156">
    <property type="entry name" value="RNaseH_domain"/>
</dbReference>
<dbReference type="Proteomes" id="UP000701853">
    <property type="component" value="Chromosome 10"/>
</dbReference>
<dbReference type="SUPFAM" id="SSF53098">
    <property type="entry name" value="Ribonuclease H-like"/>
    <property type="match status" value="1"/>
</dbReference>
<evidence type="ECO:0000313" key="3">
    <source>
        <dbReference type="Proteomes" id="UP000701853"/>
    </source>
</evidence>
<dbReference type="CDD" id="cd06222">
    <property type="entry name" value="RNase_H_like"/>
    <property type="match status" value="1"/>
</dbReference>
<accession>A0A8J6CQ65</accession>
<dbReference type="GO" id="GO:0004523">
    <property type="term" value="F:RNA-DNA hybrid ribonuclease activity"/>
    <property type="evidence" value="ECO:0007669"/>
    <property type="project" value="InterPro"/>
</dbReference>
<feature type="domain" description="RNase H type-1" evidence="1">
    <location>
        <begin position="9"/>
        <end position="93"/>
    </location>
</feature>
<sequence length="124" mass="14283">MGYNKYLGECSIFDVELWSILEGLAVIQDRRYVEVMIQIGCLEAIKTIKDSSLTSLNFALIRRIHHLLQNAGLWVIQHSPKDFNKIVDWLAKIAFDTNQDLKIFEEIPREVLALFFSVASDNLI</sequence>
<dbReference type="Gene3D" id="3.30.420.10">
    <property type="entry name" value="Ribonuclease H-like superfamily/Ribonuclease H"/>
    <property type="match status" value="1"/>
</dbReference>
<dbReference type="InterPro" id="IPR053151">
    <property type="entry name" value="RNase_H-like"/>
</dbReference>
<dbReference type="Pfam" id="PF13456">
    <property type="entry name" value="RVT_3"/>
    <property type="match status" value="1"/>
</dbReference>
<dbReference type="EMBL" id="JAHUZN010000010">
    <property type="protein sequence ID" value="KAG8480579.1"/>
    <property type="molecule type" value="Genomic_DNA"/>
</dbReference>
<gene>
    <name evidence="2" type="ORF">CXB51_024519</name>
</gene>
<proteinExistence type="predicted"/>
<name>A0A8J6CQ65_9ROSI</name>
<dbReference type="PANTHER" id="PTHR47723">
    <property type="entry name" value="OS05G0353850 PROTEIN"/>
    <property type="match status" value="1"/>
</dbReference>
<organism evidence="2 3">
    <name type="scientific">Gossypium anomalum</name>
    <dbReference type="NCBI Taxonomy" id="47600"/>
    <lineage>
        <taxon>Eukaryota</taxon>
        <taxon>Viridiplantae</taxon>
        <taxon>Streptophyta</taxon>
        <taxon>Embryophyta</taxon>
        <taxon>Tracheophyta</taxon>
        <taxon>Spermatophyta</taxon>
        <taxon>Magnoliopsida</taxon>
        <taxon>eudicotyledons</taxon>
        <taxon>Gunneridae</taxon>
        <taxon>Pentapetalae</taxon>
        <taxon>rosids</taxon>
        <taxon>malvids</taxon>
        <taxon>Malvales</taxon>
        <taxon>Malvaceae</taxon>
        <taxon>Malvoideae</taxon>
        <taxon>Gossypium</taxon>
    </lineage>
</organism>